<dbReference type="Proteomes" id="UP000221115">
    <property type="component" value="Segment"/>
</dbReference>
<reference evidence="2 3" key="1">
    <citation type="submission" date="2015-10" db="EMBL/GenBank/DDBJ databases">
        <title>Complete Genome Sequence of the Pseudomonas phage YMC11/11/R1836_PAE_BP.</title>
        <authorList>
            <person name="Jeon J."/>
            <person name="Yong D."/>
            <person name="Lee K."/>
        </authorList>
    </citation>
    <scope>NUCLEOTIDE SEQUENCE [LARGE SCALE GENOMIC DNA]</scope>
</reference>
<protein>
    <recommendedName>
        <fullName evidence="1">Bacteriophage phiJL001 Gp84 C-terminal domain-containing protein</fullName>
    </recommendedName>
</protein>
<accession>A0A0S2SYK2</accession>
<name>A0A0S2SYK2_9CAUD</name>
<dbReference type="EMBL" id="KT968832">
    <property type="protein sequence ID" value="ALP47987.1"/>
    <property type="molecule type" value="Genomic_DNA"/>
</dbReference>
<evidence type="ECO:0000259" key="1">
    <source>
        <dbReference type="Pfam" id="PF09356"/>
    </source>
</evidence>
<sequence>MSFNSRESSLADGQPVRLYQFSRGAIRWSYNSSDRDITYQNQIFRTVPGGITDNGIICSGDPQSDQFVITAPADLDVALLYKTRSPSGAIDLVVYDMHYGDTEAAVSWVGQIGDVDWPTVDSCRITCVSEDELMDQPGLIDTYCRTCTAVVGDHRCKVNLVPYRVTLTPQSISGWVISSGVVAGYVDGWFTGGYVEWQVDGDNYDSRYIERHAGPDLYILGGTEGIPAGGQLRVYPGCDGLAQTCDDKFSNLPNFRGFNAMQGKSPFDGDQVW</sequence>
<dbReference type="InterPro" id="IPR011928">
    <property type="entry name" value="Phage_phiJL001_Gp84"/>
</dbReference>
<gene>
    <name evidence="2" type="ORF">PAER1836_00530</name>
</gene>
<organism evidence="2 3">
    <name type="scientific">Pseudomonas phage YMC11/11/R1836</name>
    <dbReference type="NCBI Taxonomy" id="1755690"/>
    <lineage>
        <taxon>Viruses</taxon>
        <taxon>Duplodnaviria</taxon>
        <taxon>Heunggongvirae</taxon>
        <taxon>Uroviricota</taxon>
        <taxon>Caudoviricetes</taxon>
        <taxon>Casadabanvirus</taxon>
        <taxon>Casadabanvirus PA1KOR</taxon>
    </lineage>
</organism>
<proteinExistence type="predicted"/>
<dbReference type="NCBIfam" id="TIGR02218">
    <property type="entry name" value="phg_TIGR02218"/>
    <property type="match status" value="1"/>
</dbReference>
<evidence type="ECO:0000313" key="3">
    <source>
        <dbReference type="Proteomes" id="UP000221115"/>
    </source>
</evidence>
<dbReference type="Pfam" id="PF09931">
    <property type="entry name" value="Phage_phiJL001_Gp84_N"/>
    <property type="match status" value="1"/>
</dbReference>
<feature type="domain" description="Bacteriophage phiJL001 Gp84 C-terminal" evidence="1">
    <location>
        <begin position="188"/>
        <end position="264"/>
    </location>
</feature>
<dbReference type="InterPro" id="IPR018964">
    <property type="entry name" value="Phage_phiJL001_Gp84_C"/>
</dbReference>
<evidence type="ECO:0000313" key="2">
    <source>
        <dbReference type="EMBL" id="ALP47987.1"/>
    </source>
</evidence>
<dbReference type="Pfam" id="PF09356">
    <property type="entry name" value="Phage_BR0599"/>
    <property type="match status" value="1"/>
</dbReference>